<dbReference type="SUPFAM" id="SSF160904">
    <property type="entry name" value="Jann2411-like"/>
    <property type="match status" value="1"/>
</dbReference>
<sequence>MQWFVDADHPDPLIFQAVIAADLLISEKLMRLKQCLGKDCGQFFLESKNQKRILGVAGKIAAIWQNCADFATGILPDKGD</sequence>
<accession>A0A1I7NF96</accession>
<keyword evidence="2" id="KW-1185">Reference proteome</keyword>
<gene>
    <name evidence="1" type="ORF">SAMN05660895_1631</name>
</gene>
<dbReference type="RefSeq" id="WP_092459668.1">
    <property type="nucleotide sequence ID" value="NZ_FPCJ01000001.1"/>
</dbReference>
<dbReference type="Proteomes" id="UP000199537">
    <property type="component" value="Unassembled WGS sequence"/>
</dbReference>
<evidence type="ECO:0000313" key="2">
    <source>
        <dbReference type="Proteomes" id="UP000199537"/>
    </source>
</evidence>
<dbReference type="AlphaFoldDB" id="A0A1I7NF96"/>
<protein>
    <submittedName>
        <fullName evidence="1">Uncharacterized protein</fullName>
    </submittedName>
</protein>
<reference evidence="2" key="1">
    <citation type="submission" date="2016-10" db="EMBL/GenBank/DDBJ databases">
        <authorList>
            <person name="Varghese N."/>
            <person name="Submissions S."/>
        </authorList>
    </citation>
    <scope>NUCLEOTIDE SEQUENCE [LARGE SCALE GENOMIC DNA]</scope>
    <source>
        <strain evidence="2">DSM 14807</strain>
    </source>
</reference>
<organism evidence="1 2">
    <name type="scientific">Thermoflavifilum thermophilum</name>
    <dbReference type="NCBI Taxonomy" id="1393122"/>
    <lineage>
        <taxon>Bacteria</taxon>
        <taxon>Pseudomonadati</taxon>
        <taxon>Bacteroidota</taxon>
        <taxon>Chitinophagia</taxon>
        <taxon>Chitinophagales</taxon>
        <taxon>Chitinophagaceae</taxon>
        <taxon>Thermoflavifilum</taxon>
    </lineage>
</organism>
<dbReference type="OrthoDB" id="123307at2"/>
<evidence type="ECO:0000313" key="1">
    <source>
        <dbReference type="EMBL" id="SFV33310.1"/>
    </source>
</evidence>
<dbReference type="EMBL" id="FPCJ01000001">
    <property type="protein sequence ID" value="SFV33310.1"/>
    <property type="molecule type" value="Genomic_DNA"/>
</dbReference>
<dbReference type="Gene3D" id="1.10.3300.10">
    <property type="entry name" value="Jann2411-like domain"/>
    <property type="match status" value="1"/>
</dbReference>
<dbReference type="InterPro" id="IPR023286">
    <property type="entry name" value="ABATE_dom_sf"/>
</dbReference>
<name>A0A1I7NF96_9BACT</name>
<proteinExistence type="predicted"/>